<evidence type="ECO:0000313" key="5">
    <source>
        <dbReference type="Proteomes" id="UP000184052"/>
    </source>
</evidence>
<feature type="domain" description="SPFH" evidence="3">
    <location>
        <begin position="26"/>
        <end position="236"/>
    </location>
</feature>
<dbReference type="OrthoDB" id="1696133at2"/>
<dbReference type="PANTHER" id="PTHR37826">
    <property type="entry name" value="FLOTILLIN BAND_7_5 DOMAIN PROTEIN"/>
    <property type="match status" value="1"/>
</dbReference>
<dbReference type="SUPFAM" id="SSF117892">
    <property type="entry name" value="Band 7/SPFH domain"/>
    <property type="match status" value="1"/>
</dbReference>
<keyword evidence="4" id="KW-0378">Hydrolase</keyword>
<feature type="domain" description="DZANK-type" evidence="1">
    <location>
        <begin position="300"/>
        <end position="346"/>
    </location>
</feature>
<dbReference type="InterPro" id="IPR033880">
    <property type="entry name" value="SPFH_YdjI"/>
</dbReference>
<dbReference type="Pfam" id="PF12773">
    <property type="entry name" value="DZR"/>
    <property type="match status" value="1"/>
</dbReference>
<evidence type="ECO:0000259" key="1">
    <source>
        <dbReference type="Pfam" id="PF12773"/>
    </source>
</evidence>
<gene>
    <name evidence="4" type="ORF">SAMN02745751_01147</name>
</gene>
<feature type="domain" description="Zinc-ribbon" evidence="2">
    <location>
        <begin position="354"/>
        <end position="375"/>
    </location>
</feature>
<dbReference type="InterPro" id="IPR036013">
    <property type="entry name" value="Band_7/SPFH_dom_sf"/>
</dbReference>
<dbReference type="PANTHER" id="PTHR37826:SF2">
    <property type="entry name" value="ZINC-RIBBON DOMAIN-CONTAINING PROTEIN"/>
    <property type="match status" value="1"/>
</dbReference>
<dbReference type="GO" id="GO:0008233">
    <property type="term" value="F:peptidase activity"/>
    <property type="evidence" value="ECO:0007669"/>
    <property type="project" value="UniProtKB-KW"/>
</dbReference>
<dbReference type="Pfam" id="PF13240">
    <property type="entry name" value="Zn_Ribbon_1"/>
    <property type="match status" value="1"/>
</dbReference>
<sequence length="377" mass="41604">MGIFDFIKSQFIEVIEWTDMDQNELVYRFPVKGKEIKMGAQLTVRASQVAVFVNEGQIADVFQPGRYALTTENMPILTKLKAWKYGFNSPFKAEVYFVSTRQFTGQKWGTTRPVMMRDQDFGLLRLRAYGIFSYRVNDAETFLRELFGTSGSFKTSDIKEQLTRMAVSSLSDLLAESRIPALDFSMHYDELSMEGRQKLQSKFNSYGFKLVSFTIENISLPEDVEKAMDKRTSMGVVGDLNDFTKYQTAEAIREAANNEGGGLAGAGAGMGAGAAMAHSMMSSMNSQQSSGQPQAAKVKCANCGAAVDENANFCPSCGNRMKINKTACIECGTMIDEGTKFCPQCGASQIEKIKCSNCGAELRQGTKFCPECGTKQE</sequence>
<dbReference type="InterPro" id="IPR025874">
    <property type="entry name" value="DZR"/>
</dbReference>
<protein>
    <submittedName>
        <fullName evidence="4">Membrane protease subunit, stomatin/prohibitin family, contains C-terminal Zn-ribbon domain</fullName>
    </submittedName>
</protein>
<evidence type="ECO:0000259" key="3">
    <source>
        <dbReference type="Pfam" id="PF13421"/>
    </source>
</evidence>
<accession>A0A1M6EC54</accession>
<organism evidence="4 5">
    <name type="scientific">Dethiosulfatibacter aminovorans DSM 17477</name>
    <dbReference type="NCBI Taxonomy" id="1121476"/>
    <lineage>
        <taxon>Bacteria</taxon>
        <taxon>Bacillati</taxon>
        <taxon>Bacillota</taxon>
        <taxon>Tissierellia</taxon>
        <taxon>Dethiosulfatibacter</taxon>
    </lineage>
</organism>
<dbReference type="Pfam" id="PF13421">
    <property type="entry name" value="Band_7_1"/>
    <property type="match status" value="1"/>
</dbReference>
<proteinExistence type="predicted"/>
<dbReference type="GO" id="GO:0006508">
    <property type="term" value="P:proteolysis"/>
    <property type="evidence" value="ECO:0007669"/>
    <property type="project" value="UniProtKB-KW"/>
</dbReference>
<dbReference type="EMBL" id="FQZL01000007">
    <property type="protein sequence ID" value="SHI83054.1"/>
    <property type="molecule type" value="Genomic_DNA"/>
</dbReference>
<dbReference type="AlphaFoldDB" id="A0A1M6EC54"/>
<evidence type="ECO:0000259" key="2">
    <source>
        <dbReference type="Pfam" id="PF13240"/>
    </source>
</evidence>
<dbReference type="Proteomes" id="UP000184052">
    <property type="component" value="Unassembled WGS sequence"/>
</dbReference>
<dbReference type="Gene3D" id="3.30.479.30">
    <property type="entry name" value="Band 7 domain"/>
    <property type="match status" value="1"/>
</dbReference>
<reference evidence="4 5" key="1">
    <citation type="submission" date="2016-11" db="EMBL/GenBank/DDBJ databases">
        <authorList>
            <person name="Jaros S."/>
            <person name="Januszkiewicz K."/>
            <person name="Wedrychowicz H."/>
        </authorList>
    </citation>
    <scope>NUCLEOTIDE SEQUENCE [LARGE SCALE GENOMIC DNA]</scope>
    <source>
        <strain evidence="4 5">DSM 17477</strain>
    </source>
</reference>
<dbReference type="STRING" id="1121476.SAMN02745751_01147"/>
<dbReference type="InterPro" id="IPR026870">
    <property type="entry name" value="Zinc_ribbon_dom"/>
</dbReference>
<evidence type="ECO:0000313" key="4">
    <source>
        <dbReference type="EMBL" id="SHI83054.1"/>
    </source>
</evidence>
<dbReference type="CDD" id="cd03408">
    <property type="entry name" value="SPFH_like_u1"/>
    <property type="match status" value="1"/>
</dbReference>
<name>A0A1M6EC54_9FIRM</name>
<keyword evidence="4" id="KW-0645">Protease</keyword>
<keyword evidence="5" id="KW-1185">Reference proteome</keyword>
<dbReference type="RefSeq" id="WP_073048464.1">
    <property type="nucleotide sequence ID" value="NZ_FQZL01000007.1"/>
</dbReference>